<evidence type="ECO:0000313" key="1">
    <source>
        <dbReference type="EMBL" id="MCV5626339.1"/>
    </source>
</evidence>
<name>A0AAP3A4X2_ECOLX</name>
<organism evidence="1 2">
    <name type="scientific">Escherichia coli</name>
    <dbReference type="NCBI Taxonomy" id="562"/>
    <lineage>
        <taxon>Bacteria</taxon>
        <taxon>Pseudomonadati</taxon>
        <taxon>Pseudomonadota</taxon>
        <taxon>Gammaproteobacteria</taxon>
        <taxon>Enterobacterales</taxon>
        <taxon>Enterobacteriaceae</taxon>
        <taxon>Escherichia</taxon>
    </lineage>
</organism>
<feature type="non-terminal residue" evidence="1">
    <location>
        <position position="50"/>
    </location>
</feature>
<gene>
    <name evidence="1" type="ORF">OFN31_32425</name>
</gene>
<accession>A0AAP3A4X2</accession>
<reference evidence="1" key="1">
    <citation type="submission" date="2023-06" db="EMBL/GenBank/DDBJ databases">
        <title>Deciphering the underlying mechanisms mediating the transmission of blaNDM gene from human to animals in China.</title>
        <authorList>
            <person name="Chen K."/>
            <person name="Chen S."/>
        </authorList>
    </citation>
    <scope>NUCLEOTIDE SEQUENCE</scope>
    <source>
        <strain evidence="1">1199</strain>
    </source>
</reference>
<dbReference type="AlphaFoldDB" id="A0AAP3A4X2"/>
<dbReference type="Proteomes" id="UP001208624">
    <property type="component" value="Unassembled WGS sequence"/>
</dbReference>
<sequence>MNKSMIQSGGYVLLAGLILAMSSTLFAADNNLHFSGNLLSKSCALVVDGQ</sequence>
<evidence type="ECO:0000313" key="2">
    <source>
        <dbReference type="Proteomes" id="UP001208624"/>
    </source>
</evidence>
<dbReference type="EMBL" id="JAOVKC010001458">
    <property type="protein sequence ID" value="MCV5626339.1"/>
    <property type="molecule type" value="Genomic_DNA"/>
</dbReference>
<protein>
    <submittedName>
        <fullName evidence="1">Fimbrial protein</fullName>
    </submittedName>
</protein>
<comment type="caution">
    <text evidence="1">The sequence shown here is derived from an EMBL/GenBank/DDBJ whole genome shotgun (WGS) entry which is preliminary data.</text>
</comment>
<proteinExistence type="predicted"/>